<sequence length="91" mass="10121">MTTIKEQLLVAIESAPEPILAQILDYLEYLKTRATSPDTLSSPVPTKNEDGKPILHGSKAKDLLKFAGTWQGDDFEECLQLVIDTRSQAEF</sequence>
<evidence type="ECO:0000256" key="1">
    <source>
        <dbReference type="SAM" id="MobiDB-lite"/>
    </source>
</evidence>
<gene>
    <name evidence="2" type="ORF">BJP34_14615</name>
</gene>
<reference evidence="3" key="1">
    <citation type="submission" date="2016-10" db="EMBL/GenBank/DDBJ databases">
        <title>Comparative genomics uncovers the prolific and rare metabolic potential of the cyanobacterial genus Moorea.</title>
        <authorList>
            <person name="Leao T."/>
            <person name="Castelao G."/>
            <person name="Korobeynikov A."/>
            <person name="Monroe E.A."/>
            <person name="Podell S."/>
            <person name="Glukhov E."/>
            <person name="Allen E."/>
            <person name="Gerwick W.H."/>
            <person name="Gerwick L."/>
        </authorList>
    </citation>
    <scope>NUCLEOTIDE SEQUENCE [LARGE SCALE GENOMIC DNA]</scope>
    <source>
        <strain evidence="3">PAL-8-15-08-1</strain>
    </source>
</reference>
<organism evidence="2 3">
    <name type="scientific">Moorena producens PAL-8-15-08-1</name>
    <dbReference type="NCBI Taxonomy" id="1458985"/>
    <lineage>
        <taxon>Bacteria</taxon>
        <taxon>Bacillati</taxon>
        <taxon>Cyanobacteriota</taxon>
        <taxon>Cyanophyceae</taxon>
        <taxon>Coleofasciculales</taxon>
        <taxon>Coleofasciculaceae</taxon>
        <taxon>Moorena</taxon>
    </lineage>
</organism>
<accession>A0A1D8U332</accession>
<feature type="region of interest" description="Disordered" evidence="1">
    <location>
        <begin position="36"/>
        <end position="55"/>
    </location>
</feature>
<dbReference type="AlphaFoldDB" id="A0A1D8U332"/>
<dbReference type="KEGG" id="mpro:BJP34_14615"/>
<protein>
    <recommendedName>
        <fullName evidence="4">DUF2281 domain-containing protein</fullName>
    </recommendedName>
</protein>
<evidence type="ECO:0000313" key="2">
    <source>
        <dbReference type="EMBL" id="AOX04312.1"/>
    </source>
</evidence>
<dbReference type="EMBL" id="CP017599">
    <property type="protein sequence ID" value="AOX04312.1"/>
    <property type="molecule type" value="Genomic_DNA"/>
</dbReference>
<proteinExistence type="predicted"/>
<dbReference type="Proteomes" id="UP000177870">
    <property type="component" value="Chromosome"/>
</dbReference>
<dbReference type="OrthoDB" id="532875at2"/>
<evidence type="ECO:0000313" key="3">
    <source>
        <dbReference type="Proteomes" id="UP000177870"/>
    </source>
</evidence>
<feature type="compositionally biased region" description="Polar residues" evidence="1">
    <location>
        <begin position="36"/>
        <end position="45"/>
    </location>
</feature>
<name>A0A1D8U332_9CYAN</name>
<evidence type="ECO:0008006" key="4">
    <source>
        <dbReference type="Google" id="ProtNLM"/>
    </source>
</evidence>